<feature type="domain" description="Translation elongation factor P/YeiP central" evidence="7">
    <location>
        <begin position="140"/>
        <end position="194"/>
    </location>
</feature>
<evidence type="ECO:0000313" key="8">
    <source>
        <dbReference type="EMBL" id="KCW52360.1"/>
    </source>
</evidence>
<sequence length="260" mass="28032">MNASFASKRLSRALLAAASSSAPRSSSAAAAAAAATTPAPSLSHPLPSSSSEIDAAARSLFRSPWSVLQQRGVKVRGSDVRPGNVVDRKGRLYEVVKADHNQQGRGSAMIQVELRDVESGNKVNARFNTDESVEKVFVEEKSFTCMCTMGDEVALIDPQTFEQVDVKRDLFGKAGVYLKEEMKVMLRFFDDTPLSGSVPKRVICTVVDTPPPLKGVSATPAEKRALLDNGLTVKVPPFIESGEAILVNTEEDAYMSRAKE</sequence>
<dbReference type="GO" id="GO:0005737">
    <property type="term" value="C:cytoplasm"/>
    <property type="evidence" value="ECO:0000318"/>
    <property type="project" value="GO_Central"/>
</dbReference>
<dbReference type="KEGG" id="egr:104422288"/>
<evidence type="ECO:0000256" key="3">
    <source>
        <dbReference type="ARBA" id="ARBA00022490"/>
    </source>
</evidence>
<dbReference type="PANTHER" id="PTHR30053:SF14">
    <property type="entry name" value="TRANSLATION ELONGATION FACTOR KOW-LIKE DOMAIN-CONTAINING PROTEIN"/>
    <property type="match status" value="1"/>
</dbReference>
<dbReference type="NCBIfam" id="NF001810">
    <property type="entry name" value="PRK00529.1"/>
    <property type="match status" value="1"/>
</dbReference>
<dbReference type="SMART" id="SM00841">
    <property type="entry name" value="Elong-fact-P_C"/>
    <property type="match status" value="1"/>
</dbReference>
<dbReference type="InterPro" id="IPR013185">
    <property type="entry name" value="Transl_elong_KOW-like"/>
</dbReference>
<keyword evidence="4" id="KW-0648">Protein biosynthesis</keyword>
<dbReference type="STRING" id="71139.A0A059AG48"/>
<dbReference type="FunCoup" id="A0A059AG48">
    <property type="interactions" value="481"/>
</dbReference>
<dbReference type="InterPro" id="IPR014722">
    <property type="entry name" value="Rib_uL2_dom2"/>
</dbReference>
<reference evidence="8" key="1">
    <citation type="submission" date="2013-07" db="EMBL/GenBank/DDBJ databases">
        <title>The genome of Eucalyptus grandis.</title>
        <authorList>
            <person name="Schmutz J."/>
            <person name="Hayes R."/>
            <person name="Myburg A."/>
            <person name="Tuskan G."/>
            <person name="Grattapaglia D."/>
            <person name="Rokhsar D.S."/>
        </authorList>
    </citation>
    <scope>NUCLEOTIDE SEQUENCE</scope>
    <source>
        <tissue evidence="8">Leaf extractions</tissue>
    </source>
</reference>
<dbReference type="OMA" id="ERHKGQF"/>
<dbReference type="InterPro" id="IPR020599">
    <property type="entry name" value="Transl_elong_fac_P/YeiP"/>
</dbReference>
<keyword evidence="3" id="KW-0963">Cytoplasm</keyword>
<evidence type="ECO:0008006" key="9">
    <source>
        <dbReference type="Google" id="ProtNLM"/>
    </source>
</evidence>
<proteinExistence type="inferred from homology"/>
<dbReference type="Gene3D" id="2.30.30.30">
    <property type="match status" value="1"/>
</dbReference>
<dbReference type="GO" id="GO:0043043">
    <property type="term" value="P:peptide biosynthetic process"/>
    <property type="evidence" value="ECO:0007669"/>
    <property type="project" value="InterPro"/>
</dbReference>
<dbReference type="eggNOG" id="ENOG502QS68">
    <property type="taxonomic scope" value="Eukaryota"/>
</dbReference>
<dbReference type="AlphaFoldDB" id="A0A059AG48"/>
<dbReference type="Pfam" id="PF09285">
    <property type="entry name" value="Elong-fact-P_C"/>
    <property type="match status" value="1"/>
</dbReference>
<gene>
    <name evidence="8" type="ORF">EUGRSUZ_J01769</name>
</gene>
<evidence type="ECO:0000256" key="4">
    <source>
        <dbReference type="ARBA" id="ARBA00022917"/>
    </source>
</evidence>
<evidence type="ECO:0000259" key="7">
    <source>
        <dbReference type="SMART" id="SM01185"/>
    </source>
</evidence>
<dbReference type="SMART" id="SM01185">
    <property type="entry name" value="EFP"/>
    <property type="match status" value="1"/>
</dbReference>
<dbReference type="InterPro" id="IPR015365">
    <property type="entry name" value="Elong-fact-P_C"/>
</dbReference>
<dbReference type="InterPro" id="IPR008991">
    <property type="entry name" value="Translation_prot_SH3-like_sf"/>
</dbReference>
<dbReference type="SUPFAM" id="SSF50104">
    <property type="entry name" value="Translation proteins SH3-like domain"/>
    <property type="match status" value="1"/>
</dbReference>
<evidence type="ECO:0000256" key="1">
    <source>
        <dbReference type="ARBA" id="ARBA00004496"/>
    </source>
</evidence>
<feature type="domain" description="Elongation factor P C-terminal" evidence="6">
    <location>
        <begin position="202"/>
        <end position="257"/>
    </location>
</feature>
<dbReference type="InterPro" id="IPR013852">
    <property type="entry name" value="Transl_elong_P/YeiP_CS"/>
</dbReference>
<feature type="region of interest" description="Disordered" evidence="5">
    <location>
        <begin position="16"/>
        <end position="50"/>
    </location>
</feature>
<dbReference type="FunFam" id="2.40.50.140:FF:000004">
    <property type="entry name" value="Elongation factor P"/>
    <property type="match status" value="1"/>
</dbReference>
<evidence type="ECO:0000256" key="2">
    <source>
        <dbReference type="ARBA" id="ARBA00009479"/>
    </source>
</evidence>
<dbReference type="Pfam" id="PF08207">
    <property type="entry name" value="EFP_N"/>
    <property type="match status" value="1"/>
</dbReference>
<accession>A0A059AG48</accession>
<protein>
    <recommendedName>
        <fullName evidence="9">Translation elongation factor P/YeiP central domain-containing protein</fullName>
    </recommendedName>
</protein>
<dbReference type="GO" id="GO:0003746">
    <property type="term" value="F:translation elongation factor activity"/>
    <property type="evidence" value="ECO:0000318"/>
    <property type="project" value="GO_Central"/>
</dbReference>
<dbReference type="OrthoDB" id="10259892at2759"/>
<organism evidence="8">
    <name type="scientific">Eucalyptus grandis</name>
    <name type="common">Flooded gum</name>
    <dbReference type="NCBI Taxonomy" id="71139"/>
    <lineage>
        <taxon>Eukaryota</taxon>
        <taxon>Viridiplantae</taxon>
        <taxon>Streptophyta</taxon>
        <taxon>Embryophyta</taxon>
        <taxon>Tracheophyta</taxon>
        <taxon>Spermatophyta</taxon>
        <taxon>Magnoliopsida</taxon>
        <taxon>eudicotyledons</taxon>
        <taxon>Gunneridae</taxon>
        <taxon>Pentapetalae</taxon>
        <taxon>rosids</taxon>
        <taxon>malvids</taxon>
        <taxon>Myrtales</taxon>
        <taxon>Myrtaceae</taxon>
        <taxon>Myrtoideae</taxon>
        <taxon>Eucalypteae</taxon>
        <taxon>Eucalyptus</taxon>
    </lineage>
</organism>
<comment type="subcellular location">
    <subcellularLocation>
        <location evidence="1">Cytoplasm</location>
    </subcellularLocation>
</comment>
<dbReference type="EMBL" id="KK198762">
    <property type="protein sequence ID" value="KCW52360.1"/>
    <property type="molecule type" value="Genomic_DNA"/>
</dbReference>
<dbReference type="InParanoid" id="A0A059AG48"/>
<dbReference type="PROSITE" id="PS01275">
    <property type="entry name" value="EFP"/>
    <property type="match status" value="1"/>
</dbReference>
<dbReference type="GO" id="GO:0005829">
    <property type="term" value="C:cytosol"/>
    <property type="evidence" value="ECO:0007669"/>
    <property type="project" value="UniProtKB-ARBA"/>
</dbReference>
<dbReference type="Gene3D" id="2.40.50.140">
    <property type="entry name" value="Nucleic acid-binding proteins"/>
    <property type="match status" value="2"/>
</dbReference>
<dbReference type="InterPro" id="IPR001059">
    <property type="entry name" value="Transl_elong_P/YeiP_cen"/>
</dbReference>
<dbReference type="InterPro" id="IPR012340">
    <property type="entry name" value="NA-bd_OB-fold"/>
</dbReference>
<evidence type="ECO:0000259" key="6">
    <source>
        <dbReference type="SMART" id="SM00841"/>
    </source>
</evidence>
<dbReference type="Gramene" id="KCW52360">
    <property type="protein sequence ID" value="KCW52360"/>
    <property type="gene ID" value="EUGRSUZ_J01769"/>
</dbReference>
<evidence type="ECO:0000256" key="5">
    <source>
        <dbReference type="SAM" id="MobiDB-lite"/>
    </source>
</evidence>
<dbReference type="PANTHER" id="PTHR30053">
    <property type="entry name" value="ELONGATION FACTOR P"/>
    <property type="match status" value="1"/>
</dbReference>
<dbReference type="SUPFAM" id="SSF50249">
    <property type="entry name" value="Nucleic acid-binding proteins"/>
    <property type="match status" value="2"/>
</dbReference>
<comment type="similarity">
    <text evidence="2">Belongs to the elongation factor P family.</text>
</comment>
<dbReference type="Pfam" id="PF01132">
    <property type="entry name" value="EFP"/>
    <property type="match status" value="1"/>
</dbReference>
<name>A0A059AG48_EUCGR</name>
<dbReference type="FunFam" id="2.30.30.30:FF:000003">
    <property type="entry name" value="Elongation factor P"/>
    <property type="match status" value="1"/>
</dbReference>